<dbReference type="EMBL" id="MBLM01000088">
    <property type="protein sequence ID" value="OHV39795.1"/>
    <property type="molecule type" value="Genomic_DNA"/>
</dbReference>
<gene>
    <name evidence="2" type="ORF">CC117_33735</name>
</gene>
<accession>A0A1S1R2P1</accession>
<comment type="caution">
    <text evidence="2">The sequence shown here is derived from an EMBL/GenBank/DDBJ whole genome shotgun (WGS) entry which is preliminary data.</text>
</comment>
<name>A0A1S1R2P1_9ACTN</name>
<sequence>MRIPLGDLDLIVEARIPGLHPPRVLWRIGPTADRPRPLPPVHPSPLSTNRNPTGAQFMATLQADKKIPFSISGVDEVGNAVSLGGAAPTFTVDRPDVLTLTVAEDGFSGEVAATGTVGTAVLSVEGVTDAGVTYRGSVAVDVVPGDVTGVSFALGEPVEVTPDDEAPTEPAPDQPAF</sequence>
<evidence type="ECO:0000313" key="2">
    <source>
        <dbReference type="EMBL" id="OHV39795.1"/>
    </source>
</evidence>
<reference evidence="3" key="1">
    <citation type="submission" date="2016-07" db="EMBL/GenBank/DDBJ databases">
        <title>Sequence Frankia sp. strain CcI1.17.</title>
        <authorList>
            <person name="Ghodhbane-Gtari F."/>
            <person name="Swanson E."/>
            <person name="Gueddou A."/>
            <person name="Morris K."/>
            <person name="Hezbri K."/>
            <person name="Ktari A."/>
            <person name="Nouioui I."/>
            <person name="Abebe-Akele F."/>
            <person name="Simpson S."/>
            <person name="Thomas K."/>
            <person name="Gtari M."/>
            <person name="Tisa L.S."/>
            <person name="Hurst S."/>
        </authorList>
    </citation>
    <scope>NUCLEOTIDE SEQUENCE [LARGE SCALE GENOMIC DNA]</scope>
    <source>
        <strain evidence="3">Cc1.17</strain>
    </source>
</reference>
<keyword evidence="3" id="KW-1185">Reference proteome</keyword>
<dbReference type="AlphaFoldDB" id="A0A1S1R2P1"/>
<feature type="region of interest" description="Disordered" evidence="1">
    <location>
        <begin position="157"/>
        <end position="177"/>
    </location>
</feature>
<dbReference type="Proteomes" id="UP000179627">
    <property type="component" value="Unassembled WGS sequence"/>
</dbReference>
<evidence type="ECO:0000256" key="1">
    <source>
        <dbReference type="SAM" id="MobiDB-lite"/>
    </source>
</evidence>
<protein>
    <submittedName>
        <fullName evidence="2">Uncharacterized protein</fullName>
    </submittedName>
</protein>
<evidence type="ECO:0000313" key="3">
    <source>
        <dbReference type="Proteomes" id="UP000179627"/>
    </source>
</evidence>
<feature type="region of interest" description="Disordered" evidence="1">
    <location>
        <begin position="31"/>
        <end position="50"/>
    </location>
</feature>
<proteinExistence type="predicted"/>
<organism evidence="2 3">
    <name type="scientific">Parafrankia colletiae</name>
    <dbReference type="NCBI Taxonomy" id="573497"/>
    <lineage>
        <taxon>Bacteria</taxon>
        <taxon>Bacillati</taxon>
        <taxon>Actinomycetota</taxon>
        <taxon>Actinomycetes</taxon>
        <taxon>Frankiales</taxon>
        <taxon>Frankiaceae</taxon>
        <taxon>Parafrankia</taxon>
    </lineage>
</organism>